<dbReference type="OrthoDB" id="10263226at2759"/>
<dbReference type="InterPro" id="IPR038973">
    <property type="entry name" value="MutL/Mlh/Pms-like"/>
</dbReference>
<sequence length="97" mass="11021">MSTPTIKKLDKTVVNRIAAGEVIQRPANALKELIENSLDAGSTQIQVLIKEGGLKLLQIQDNGHERGHGYSLRTFYDNACYYNHQNCKFSMRVQKYH</sequence>
<dbReference type="eggNOG" id="KOG1979">
    <property type="taxonomic scope" value="Eukaryota"/>
</dbReference>
<comment type="similarity">
    <text evidence="1">Belongs to the DNA mismatch repair MutL/HexB family.</text>
</comment>
<dbReference type="RefSeq" id="XP_067519488.1">
    <property type="nucleotide sequence ID" value="XM_067663387.1"/>
</dbReference>
<keyword evidence="3" id="KW-1185">Reference proteome</keyword>
<dbReference type="SUPFAM" id="SSF55874">
    <property type="entry name" value="ATPase domain of HSP90 chaperone/DNA topoisomerase II/histidine kinase"/>
    <property type="match status" value="1"/>
</dbReference>
<dbReference type="Proteomes" id="UP000009138">
    <property type="component" value="Unassembled WGS sequence"/>
</dbReference>
<dbReference type="STRING" id="246409.I1C6L2"/>
<evidence type="ECO:0000313" key="2">
    <source>
        <dbReference type="EMBL" id="EIE84092.1"/>
    </source>
</evidence>
<accession>I1C6L2</accession>
<dbReference type="InterPro" id="IPR036890">
    <property type="entry name" value="HATPase_C_sf"/>
</dbReference>
<dbReference type="GO" id="GO:0016887">
    <property type="term" value="F:ATP hydrolysis activity"/>
    <property type="evidence" value="ECO:0007669"/>
    <property type="project" value="InterPro"/>
</dbReference>
<organism evidence="2 3">
    <name type="scientific">Rhizopus delemar (strain RA 99-880 / ATCC MYA-4621 / FGSC 9543 / NRRL 43880)</name>
    <name type="common">Mucormycosis agent</name>
    <name type="synonym">Rhizopus arrhizus var. delemar</name>
    <dbReference type="NCBI Taxonomy" id="246409"/>
    <lineage>
        <taxon>Eukaryota</taxon>
        <taxon>Fungi</taxon>
        <taxon>Fungi incertae sedis</taxon>
        <taxon>Mucoromycota</taxon>
        <taxon>Mucoromycotina</taxon>
        <taxon>Mucoromycetes</taxon>
        <taxon>Mucorales</taxon>
        <taxon>Mucorineae</taxon>
        <taxon>Rhizopodaceae</taxon>
        <taxon>Rhizopus</taxon>
    </lineage>
</organism>
<name>I1C6L2_RHIO9</name>
<gene>
    <name evidence="2" type="ORF">RO3G_08797</name>
</gene>
<dbReference type="PANTHER" id="PTHR10073">
    <property type="entry name" value="DNA MISMATCH REPAIR PROTEIN MLH, PMS, MUTL"/>
    <property type="match status" value="1"/>
</dbReference>
<dbReference type="Gene3D" id="3.30.565.10">
    <property type="entry name" value="Histidine kinase-like ATPase, C-terminal domain"/>
    <property type="match status" value="1"/>
</dbReference>
<dbReference type="VEuPathDB" id="FungiDB:RO3G_08797"/>
<dbReference type="EMBL" id="CH476737">
    <property type="protein sequence ID" value="EIE84092.1"/>
    <property type="molecule type" value="Genomic_DNA"/>
</dbReference>
<protein>
    <recommendedName>
        <fullName evidence="4">DNA mismatch repair protein MutL</fullName>
    </recommendedName>
</protein>
<dbReference type="Pfam" id="PF13589">
    <property type="entry name" value="HATPase_c_3"/>
    <property type="match status" value="1"/>
</dbReference>
<dbReference type="GO" id="GO:0032389">
    <property type="term" value="C:MutLalpha complex"/>
    <property type="evidence" value="ECO:0007669"/>
    <property type="project" value="TreeGrafter"/>
</dbReference>
<evidence type="ECO:0008006" key="4">
    <source>
        <dbReference type="Google" id="ProtNLM"/>
    </source>
</evidence>
<evidence type="ECO:0000313" key="3">
    <source>
        <dbReference type="Proteomes" id="UP000009138"/>
    </source>
</evidence>
<evidence type="ECO:0000256" key="1">
    <source>
        <dbReference type="ARBA" id="ARBA00006082"/>
    </source>
</evidence>
<dbReference type="GO" id="GO:0006298">
    <property type="term" value="P:mismatch repair"/>
    <property type="evidence" value="ECO:0007669"/>
    <property type="project" value="InterPro"/>
</dbReference>
<dbReference type="GeneID" id="93615768"/>
<dbReference type="InParanoid" id="I1C6L2"/>
<proteinExistence type="inferred from homology"/>
<reference evidence="2 3" key="1">
    <citation type="journal article" date="2009" name="PLoS Genet.">
        <title>Genomic analysis of the basal lineage fungus Rhizopus oryzae reveals a whole-genome duplication.</title>
        <authorList>
            <person name="Ma L.-J."/>
            <person name="Ibrahim A.S."/>
            <person name="Skory C."/>
            <person name="Grabherr M.G."/>
            <person name="Burger G."/>
            <person name="Butler M."/>
            <person name="Elias M."/>
            <person name="Idnurm A."/>
            <person name="Lang B.F."/>
            <person name="Sone T."/>
            <person name="Abe A."/>
            <person name="Calvo S.E."/>
            <person name="Corrochano L.M."/>
            <person name="Engels R."/>
            <person name="Fu J."/>
            <person name="Hansberg W."/>
            <person name="Kim J.-M."/>
            <person name="Kodira C.D."/>
            <person name="Koehrsen M.J."/>
            <person name="Liu B."/>
            <person name="Miranda-Saavedra D."/>
            <person name="O'Leary S."/>
            <person name="Ortiz-Castellanos L."/>
            <person name="Poulter R."/>
            <person name="Rodriguez-Romero J."/>
            <person name="Ruiz-Herrera J."/>
            <person name="Shen Y.-Q."/>
            <person name="Zeng Q."/>
            <person name="Galagan J."/>
            <person name="Birren B.W."/>
            <person name="Cuomo C.A."/>
            <person name="Wickes B.L."/>
        </authorList>
    </citation>
    <scope>NUCLEOTIDE SEQUENCE [LARGE SCALE GENOMIC DNA]</scope>
    <source>
        <strain evidence="3">RA 99-880 / ATCC MYA-4621 / FGSC 9543 / NRRL 43880</strain>
    </source>
</reference>
<dbReference type="GO" id="GO:0140664">
    <property type="term" value="F:ATP-dependent DNA damage sensor activity"/>
    <property type="evidence" value="ECO:0007669"/>
    <property type="project" value="InterPro"/>
</dbReference>
<dbReference type="PANTHER" id="PTHR10073:SF12">
    <property type="entry name" value="DNA MISMATCH REPAIR PROTEIN MLH1"/>
    <property type="match status" value="1"/>
</dbReference>
<dbReference type="AlphaFoldDB" id="I1C6L2"/>